<dbReference type="AlphaFoldDB" id="A0AAD9D9H6"/>
<feature type="region of interest" description="Disordered" evidence="2">
    <location>
        <begin position="1"/>
        <end position="73"/>
    </location>
</feature>
<dbReference type="EMBL" id="JATAAI010000025">
    <property type="protein sequence ID" value="KAK1737638.1"/>
    <property type="molecule type" value="Genomic_DNA"/>
</dbReference>
<feature type="compositionally biased region" description="Polar residues" evidence="2">
    <location>
        <begin position="365"/>
        <end position="379"/>
    </location>
</feature>
<dbReference type="Gene3D" id="2.160.20.70">
    <property type="match status" value="1"/>
</dbReference>
<feature type="region of interest" description="Disordered" evidence="2">
    <location>
        <begin position="919"/>
        <end position="943"/>
    </location>
</feature>
<keyword evidence="5" id="KW-1185">Reference proteome</keyword>
<gene>
    <name evidence="4" type="ORF">QTG54_011924</name>
</gene>
<dbReference type="InterPro" id="IPR039589">
    <property type="entry name" value="TBCC1"/>
</dbReference>
<dbReference type="PANTHER" id="PTHR16052">
    <property type="entry name" value="TBCC DOMAIN-CONTAINING PROTEIN 1"/>
    <property type="match status" value="1"/>
</dbReference>
<protein>
    <submittedName>
        <fullName evidence="4">Tubulin-specific chaperone C</fullName>
    </submittedName>
</protein>
<dbReference type="InterPro" id="IPR012945">
    <property type="entry name" value="Tubulin-bd_cofactor_C_dom"/>
</dbReference>
<feature type="compositionally biased region" description="Polar residues" evidence="2">
    <location>
        <begin position="1006"/>
        <end position="1015"/>
    </location>
</feature>
<feature type="region of interest" description="Disordered" evidence="2">
    <location>
        <begin position="664"/>
        <end position="691"/>
    </location>
</feature>
<feature type="compositionally biased region" description="Low complexity" evidence="2">
    <location>
        <begin position="197"/>
        <end position="225"/>
    </location>
</feature>
<evidence type="ECO:0000256" key="1">
    <source>
        <dbReference type="ARBA" id="ARBA00008848"/>
    </source>
</evidence>
<dbReference type="Proteomes" id="UP001224775">
    <property type="component" value="Unassembled WGS sequence"/>
</dbReference>
<sequence>MSYRRPMSSTNPNEAISDLYDHSSLGGSSSSSRQQQHYHSAQQQQQQLHSSITSTSQSSTPPPPPPLASKPHAFRGAVLSPDHARNLSPDKALQLASALSAQASAAAQTKGVLPPGETVNLFQGCDMVELLAGISIGGSSSNNNNNAATTTSNNSSNSNSNSVFRNAPPSPKSPGGNQQHARIINLLHGGMTPPTPKNNTPTHATMASSPMSMTSTAGGAANNNDNNTLNPLSLLSTVEALESAGSWRTHYTVWITEAWNILQWSEPSAALFWEMANMYHTLYVASLSFGGGGSGGEARARVLGFGGGGGNGGGIGGSSGGGSSVGGSVGGGGGGGMFPPKVNRLSTPKSGAMTDFSHIPPILSCGSQSSMGSEKTAATASGGNASSSMNNQSSSQQQQQQRGSMKPARNSAKELPVWLIAMFLLLHCEDETFMRCTSGEDERRFSNSESDSLVSRLEGRGGVGTENALDFQSMLLHRSLSPRTRLHAGTHQNNGTCALFLLRHLRKFLLLCACPRNMDACNAVATIALQQSGNSKSSMPVNIADVDIRRIEQDHVQEHGNIGLHIKLTLEELDRLNLIMQAPNGGPVEEPPIAIGEHILKCVAMEEMESRGSTSTYKWTMMQNGLITVADAERILRRYLVAELSLAKQELNGGDTAYDVTSKLSRLSMSPPPTPPRARGISITESSDADNAKDSSYFKELSYQHLSSTTVLLEPGKESGGNYNNNDTNSVVSFSSQQNPYADQGNENGRLHDLRVADCSDTHFYLLQPFEHAIIAACTDCTIVIGAVAGVLQVVDCERTTITSAARRVIVSNSCDVVNYIFTPSPPLLVGDNRGCQFAPYNTYYDGLREDLLATGLAAALRSTNSGSGSVAGDTPLSPGRGAETGRNSPSAQPSLQCASNKWKVPVELSKLELPQLPTVQTPLSPDSNSASSPGADDRALSGSADLTMKTPILLPASDFDVLLVPVENEEARIRRQLLRESQSEAAAAKDDSSENEVEEAVEGNTVDTNLSSITGERDKGEPPHAESDYCRMLSDLLSLSPFHMSHDYERRVITKAERVRVLQQTMQELNDNERATLQEELNRGFQDWLATSGNLRQVLDLVHLEKKVSA</sequence>
<name>A0AAD9D9H6_9STRA</name>
<reference evidence="4" key="1">
    <citation type="submission" date="2023-06" db="EMBL/GenBank/DDBJ databases">
        <title>Survivors Of The Sea: Transcriptome response of Skeletonema marinoi to long-term dormancy.</title>
        <authorList>
            <person name="Pinder M.I.M."/>
            <person name="Kourtchenko O."/>
            <person name="Robertson E.K."/>
            <person name="Larsson T."/>
            <person name="Maumus F."/>
            <person name="Osuna-Cruz C.M."/>
            <person name="Vancaester E."/>
            <person name="Stenow R."/>
            <person name="Vandepoele K."/>
            <person name="Ploug H."/>
            <person name="Bruchert V."/>
            <person name="Godhe A."/>
            <person name="Topel M."/>
        </authorList>
    </citation>
    <scope>NUCLEOTIDE SEQUENCE</scope>
    <source>
        <strain evidence="4">R05AC</strain>
    </source>
</reference>
<feature type="compositionally biased region" description="Polar residues" evidence="2">
    <location>
        <begin position="919"/>
        <end position="933"/>
    </location>
</feature>
<feature type="compositionally biased region" description="Polar residues" evidence="2">
    <location>
        <begin position="886"/>
        <end position="899"/>
    </location>
</feature>
<feature type="compositionally biased region" description="Gly residues" evidence="2">
    <location>
        <begin position="316"/>
        <end position="337"/>
    </location>
</feature>
<feature type="region of interest" description="Disordered" evidence="2">
    <location>
        <begin position="863"/>
        <end position="899"/>
    </location>
</feature>
<dbReference type="InterPro" id="IPR017901">
    <property type="entry name" value="C-CAP_CF_C-like"/>
</dbReference>
<feature type="compositionally biased region" description="Low complexity" evidence="2">
    <location>
        <begin position="381"/>
        <end position="404"/>
    </location>
</feature>
<feature type="region of interest" description="Disordered" evidence="2">
    <location>
        <begin position="316"/>
        <end position="410"/>
    </location>
</feature>
<evidence type="ECO:0000256" key="2">
    <source>
        <dbReference type="SAM" id="MobiDB-lite"/>
    </source>
</evidence>
<comment type="caution">
    <text evidence="4">The sequence shown here is derived from an EMBL/GenBank/DDBJ whole genome shotgun (WGS) entry which is preliminary data.</text>
</comment>
<organism evidence="4 5">
    <name type="scientific">Skeletonema marinoi</name>
    <dbReference type="NCBI Taxonomy" id="267567"/>
    <lineage>
        <taxon>Eukaryota</taxon>
        <taxon>Sar</taxon>
        <taxon>Stramenopiles</taxon>
        <taxon>Ochrophyta</taxon>
        <taxon>Bacillariophyta</taxon>
        <taxon>Coscinodiscophyceae</taxon>
        <taxon>Thalassiosirophycidae</taxon>
        <taxon>Thalassiosirales</taxon>
        <taxon>Skeletonemataceae</taxon>
        <taxon>Skeletonema</taxon>
        <taxon>Skeletonema marinoi-dohrnii complex</taxon>
    </lineage>
</organism>
<evidence type="ECO:0000259" key="3">
    <source>
        <dbReference type="PROSITE" id="PS51329"/>
    </source>
</evidence>
<dbReference type="PANTHER" id="PTHR16052:SF0">
    <property type="entry name" value="TBCC DOMAIN-CONTAINING PROTEIN 1"/>
    <property type="match status" value="1"/>
</dbReference>
<feature type="compositionally biased region" description="Basic and acidic residues" evidence="2">
    <location>
        <begin position="1016"/>
        <end position="1028"/>
    </location>
</feature>
<feature type="compositionally biased region" description="Low complexity" evidence="2">
    <location>
        <begin position="23"/>
        <end position="59"/>
    </location>
</feature>
<evidence type="ECO:0000313" key="4">
    <source>
        <dbReference type="EMBL" id="KAK1737638.1"/>
    </source>
</evidence>
<dbReference type="Pfam" id="PF07986">
    <property type="entry name" value="TBCC"/>
    <property type="match status" value="1"/>
</dbReference>
<feature type="region of interest" description="Disordered" evidence="2">
    <location>
        <begin position="985"/>
        <end position="1028"/>
    </location>
</feature>
<feature type="domain" description="C-CAP/cofactor C-like" evidence="3">
    <location>
        <begin position="715"/>
        <end position="857"/>
    </location>
</feature>
<proteinExistence type="inferred from homology"/>
<dbReference type="InterPro" id="IPR016098">
    <property type="entry name" value="CAP/MinC_C"/>
</dbReference>
<dbReference type="PROSITE" id="PS51329">
    <property type="entry name" value="C_CAP_COFACTOR_C"/>
    <property type="match status" value="1"/>
</dbReference>
<evidence type="ECO:0000313" key="5">
    <source>
        <dbReference type="Proteomes" id="UP001224775"/>
    </source>
</evidence>
<feature type="compositionally biased region" description="Low complexity" evidence="2">
    <location>
        <begin position="139"/>
        <end position="162"/>
    </location>
</feature>
<feature type="region of interest" description="Disordered" evidence="2">
    <location>
        <begin position="139"/>
        <end position="225"/>
    </location>
</feature>
<accession>A0AAD9D9H6</accession>
<comment type="similarity">
    <text evidence="1">Belongs to the TBCC family.</text>
</comment>